<feature type="region of interest" description="Disordered" evidence="6">
    <location>
        <begin position="99"/>
        <end position="126"/>
    </location>
</feature>
<dbReference type="Proteomes" id="UP000789759">
    <property type="component" value="Unassembled WGS sequence"/>
</dbReference>
<keyword evidence="9" id="KW-1185">Reference proteome</keyword>
<evidence type="ECO:0000256" key="2">
    <source>
        <dbReference type="ARBA" id="ARBA00010596"/>
    </source>
</evidence>
<evidence type="ECO:0000313" key="8">
    <source>
        <dbReference type="EMBL" id="CAG8575660.1"/>
    </source>
</evidence>
<proteinExistence type="inferred from homology"/>
<dbReference type="AlphaFoldDB" id="A0A9N9BTB0"/>
<sequence>LKQPLKFEEIDLTNDEATINKENTKKTQMSLMEKLEYKERLLQLEKERKNEENYKTVAMPLTPLSESDSPLHTVGDTYINPFEISSEISTDHNTIIEPDDVDLSSPYARVSSNKPRSSPKSTTIDITQPSVTGTIGYRPRRFATDTLDEPVSETILRDLRNIALKLGQVLNPKGNRDVLRDWDLWGPLILCLALALLLTLNADKNDDDSDYQKEQKVLVFTGVFVIVWCGAVVVTINAKLLGGSM</sequence>
<evidence type="ECO:0000313" key="9">
    <source>
        <dbReference type="Proteomes" id="UP000789759"/>
    </source>
</evidence>
<dbReference type="GO" id="GO:0005802">
    <property type="term" value="C:trans-Golgi network"/>
    <property type="evidence" value="ECO:0007669"/>
    <property type="project" value="TreeGrafter"/>
</dbReference>
<evidence type="ECO:0000256" key="1">
    <source>
        <dbReference type="ARBA" id="ARBA00004141"/>
    </source>
</evidence>
<keyword evidence="3 7" id="KW-0812">Transmembrane</keyword>
<gene>
    <name evidence="8" type="ORF">CPELLU_LOCUS5853</name>
</gene>
<dbReference type="GO" id="GO:0016020">
    <property type="term" value="C:membrane"/>
    <property type="evidence" value="ECO:0007669"/>
    <property type="project" value="UniProtKB-SubCell"/>
</dbReference>
<keyword evidence="4 7" id="KW-1133">Transmembrane helix</keyword>
<accession>A0A9N9BTB0</accession>
<evidence type="ECO:0000256" key="6">
    <source>
        <dbReference type="SAM" id="MobiDB-lite"/>
    </source>
</evidence>
<dbReference type="PANTHER" id="PTHR21236:SF1">
    <property type="entry name" value="PROTEIN YIPF6"/>
    <property type="match status" value="1"/>
</dbReference>
<dbReference type="OrthoDB" id="411251at2759"/>
<feature type="compositionally biased region" description="Polar residues" evidence="6">
    <location>
        <begin position="110"/>
        <end position="126"/>
    </location>
</feature>
<reference evidence="8" key="1">
    <citation type="submission" date="2021-06" db="EMBL/GenBank/DDBJ databases">
        <authorList>
            <person name="Kallberg Y."/>
            <person name="Tangrot J."/>
            <person name="Rosling A."/>
        </authorList>
    </citation>
    <scope>NUCLEOTIDE SEQUENCE</scope>
    <source>
        <strain evidence="8">FL966</strain>
    </source>
</reference>
<feature type="non-terminal residue" evidence="8">
    <location>
        <position position="1"/>
    </location>
</feature>
<evidence type="ECO:0000256" key="7">
    <source>
        <dbReference type="SAM" id="Phobius"/>
    </source>
</evidence>
<name>A0A9N9BTB0_9GLOM</name>
<keyword evidence="5 7" id="KW-0472">Membrane</keyword>
<protein>
    <submittedName>
        <fullName evidence="8">24726_t:CDS:1</fullName>
    </submittedName>
</protein>
<evidence type="ECO:0000256" key="4">
    <source>
        <dbReference type="ARBA" id="ARBA00022989"/>
    </source>
</evidence>
<dbReference type="GO" id="GO:0006888">
    <property type="term" value="P:endoplasmic reticulum to Golgi vesicle-mediated transport"/>
    <property type="evidence" value="ECO:0007669"/>
    <property type="project" value="InterPro"/>
</dbReference>
<evidence type="ECO:0000256" key="5">
    <source>
        <dbReference type="ARBA" id="ARBA00023136"/>
    </source>
</evidence>
<dbReference type="InterPro" id="IPR045231">
    <property type="entry name" value="Yip1/4-like"/>
</dbReference>
<comment type="similarity">
    <text evidence="2">Belongs to the YIP1 family.</text>
</comment>
<feature type="transmembrane region" description="Helical" evidence="7">
    <location>
        <begin position="217"/>
        <end position="238"/>
    </location>
</feature>
<dbReference type="PANTHER" id="PTHR21236">
    <property type="entry name" value="GOLGI MEMBRANE PROTEIN YIP1"/>
    <property type="match status" value="1"/>
</dbReference>
<comment type="subcellular location">
    <subcellularLocation>
        <location evidence="1">Membrane</location>
        <topology evidence="1">Multi-pass membrane protein</topology>
    </subcellularLocation>
</comment>
<comment type="caution">
    <text evidence="8">The sequence shown here is derived from an EMBL/GenBank/DDBJ whole genome shotgun (WGS) entry which is preliminary data.</text>
</comment>
<evidence type="ECO:0000256" key="3">
    <source>
        <dbReference type="ARBA" id="ARBA00022692"/>
    </source>
</evidence>
<organism evidence="8 9">
    <name type="scientific">Cetraspora pellucida</name>
    <dbReference type="NCBI Taxonomy" id="1433469"/>
    <lineage>
        <taxon>Eukaryota</taxon>
        <taxon>Fungi</taxon>
        <taxon>Fungi incertae sedis</taxon>
        <taxon>Mucoromycota</taxon>
        <taxon>Glomeromycotina</taxon>
        <taxon>Glomeromycetes</taxon>
        <taxon>Diversisporales</taxon>
        <taxon>Gigasporaceae</taxon>
        <taxon>Cetraspora</taxon>
    </lineage>
</organism>
<feature type="transmembrane region" description="Helical" evidence="7">
    <location>
        <begin position="182"/>
        <end position="202"/>
    </location>
</feature>
<dbReference type="EMBL" id="CAJVQA010003483">
    <property type="protein sequence ID" value="CAG8575660.1"/>
    <property type="molecule type" value="Genomic_DNA"/>
</dbReference>